<dbReference type="EMBL" id="FONZ01000001">
    <property type="protein sequence ID" value="SFE71946.1"/>
    <property type="molecule type" value="Genomic_DNA"/>
</dbReference>
<dbReference type="Gene3D" id="2.60.40.1120">
    <property type="entry name" value="Carboxypeptidase-like, regulatory domain"/>
    <property type="match status" value="2"/>
</dbReference>
<dbReference type="AlphaFoldDB" id="A0A1I2CUE3"/>
<evidence type="ECO:0000313" key="2">
    <source>
        <dbReference type="Proteomes" id="UP000198520"/>
    </source>
</evidence>
<protein>
    <submittedName>
        <fullName evidence="1">Carboxypeptidase regulatory-like domain-containing protein</fullName>
    </submittedName>
</protein>
<accession>A0A1I2CUE3</accession>
<dbReference type="STRING" id="285351.SAMN04488035_0270"/>
<sequence length="599" mass="64396">MPQTVPAPSLPRAAQAAIAALMALALLLAPALVPDARAAGLTVTGTLVAPDGSPRADFTVKLSGANGDTLSSTTSAKDGTFTLAQPAAGTQFYVVAWSQHDTSTRAIWIGSGGAQAWDQRTAPAPYKARSGSSIATGTHTLAPAAGFDVTVHGGPAAAYASVEVQRLDGERVWEGDKDETSLREGFIPGRYLVMARSDGRVAAPVEVALRSGDLAQVSLTLSDRSASPTLSGVVTLDGKPLANRSVEAVRKPTSWRDAGGPRPRYTRTDKTGRFTLEQMAPGTYEVSATIKSAVRGNVRTVVVGSADAKADLTMQRRTDLGKVSGRFTVAGKQARGEVTLVRGREVVHTTTLSKGRYVFRNVVPSTYHLTYLDEKANRYYTTRITVKASQHRALKPKKVTRKTVTLAGTHQDRWAPTMASAQQGRIEVDRLRGKRYRATHVIPATLRIEVLARDDSLGEYNRPSRYTPRVYSKVKVTKSRTLNLKDGGLGGTVTASPRYASSGLPVHTTYIFMACQGATCAHETSAARAKNYRPAVTGLESESYTMVLWEAEQGADTRWEQDEPWKNPYYLEPVTTKVRAVKGKTVDLGVLDVKVLGGL</sequence>
<dbReference type="GO" id="GO:0004180">
    <property type="term" value="F:carboxypeptidase activity"/>
    <property type="evidence" value="ECO:0007669"/>
    <property type="project" value="UniProtKB-KW"/>
</dbReference>
<keyword evidence="1" id="KW-0121">Carboxypeptidase</keyword>
<keyword evidence="1" id="KW-0645">Protease</keyword>
<keyword evidence="1" id="KW-0378">Hydrolase</keyword>
<dbReference type="RefSeq" id="WP_093374357.1">
    <property type="nucleotide sequence ID" value="NZ_BNAN01000001.1"/>
</dbReference>
<keyword evidence="2" id="KW-1185">Reference proteome</keyword>
<dbReference type="OrthoDB" id="4484751at2"/>
<dbReference type="Pfam" id="PF13620">
    <property type="entry name" value="CarboxypepD_reg"/>
    <property type="match status" value="1"/>
</dbReference>
<dbReference type="SUPFAM" id="SSF49452">
    <property type="entry name" value="Starch-binding domain-like"/>
    <property type="match status" value="3"/>
</dbReference>
<dbReference type="GO" id="GO:0030246">
    <property type="term" value="F:carbohydrate binding"/>
    <property type="evidence" value="ECO:0007669"/>
    <property type="project" value="InterPro"/>
</dbReference>
<evidence type="ECO:0000313" key="1">
    <source>
        <dbReference type="EMBL" id="SFE71946.1"/>
    </source>
</evidence>
<name>A0A1I2CUE3_9MICO</name>
<proteinExistence type="predicted"/>
<dbReference type="InterPro" id="IPR013784">
    <property type="entry name" value="Carb-bd-like_fold"/>
</dbReference>
<organism evidence="1 2">
    <name type="scientific">Flavimobilis marinus</name>
    <dbReference type="NCBI Taxonomy" id="285351"/>
    <lineage>
        <taxon>Bacteria</taxon>
        <taxon>Bacillati</taxon>
        <taxon>Actinomycetota</taxon>
        <taxon>Actinomycetes</taxon>
        <taxon>Micrococcales</taxon>
        <taxon>Jonesiaceae</taxon>
        <taxon>Flavimobilis</taxon>
    </lineage>
</organism>
<reference evidence="2" key="1">
    <citation type="submission" date="2016-10" db="EMBL/GenBank/DDBJ databases">
        <authorList>
            <person name="Varghese N."/>
            <person name="Submissions S."/>
        </authorList>
    </citation>
    <scope>NUCLEOTIDE SEQUENCE [LARGE SCALE GENOMIC DNA]</scope>
    <source>
        <strain evidence="2">DSM 19083</strain>
    </source>
</reference>
<gene>
    <name evidence="1" type="ORF">SAMN04488035_0270</name>
</gene>
<dbReference type="Proteomes" id="UP000198520">
    <property type="component" value="Unassembled WGS sequence"/>
</dbReference>